<evidence type="ECO:0000313" key="3">
    <source>
        <dbReference type="Proteomes" id="UP000078142"/>
    </source>
</evidence>
<dbReference type="GeneID" id="93487087"/>
<feature type="chain" id="PRO_5042270275" description="DUF3757 domain-containing protein" evidence="1">
    <location>
        <begin position="21"/>
        <end position="155"/>
    </location>
</feature>
<dbReference type="AlphaFoldDB" id="A0AAC9BNX2"/>
<dbReference type="RefSeq" id="WP_064585568.1">
    <property type="nucleotide sequence ID" value="NZ_CP015852.1"/>
</dbReference>
<evidence type="ECO:0008006" key="4">
    <source>
        <dbReference type="Google" id="ProtNLM"/>
    </source>
</evidence>
<gene>
    <name evidence="2" type="ORF">A8L59_01835</name>
</gene>
<sequence>MKVEAAVVLSLSLLTMSVQALEVDHCPLPENIKNTRGVFTANTVSREGQWVGTVSSVRTKDGDGFSAEPVKSFNGAIFYSANPGGVSRGILSRCMYSTHKGEKMDLYYRPDVRPELAVRLLDLKNWKLQPESRAGLQTYICKSKQQGGCVFAVID</sequence>
<proteinExistence type="predicted"/>
<protein>
    <recommendedName>
        <fullName evidence="4">DUF3757 domain-containing protein</fullName>
    </recommendedName>
</protein>
<dbReference type="Pfam" id="PF12582">
    <property type="entry name" value="DUF3757"/>
    <property type="match status" value="1"/>
</dbReference>
<evidence type="ECO:0000256" key="1">
    <source>
        <dbReference type="SAM" id="SignalP"/>
    </source>
</evidence>
<name>A0AAC9BNX2_9PSED</name>
<dbReference type="EMBL" id="CP015852">
    <property type="protein sequence ID" value="ANH96161.1"/>
    <property type="molecule type" value="Genomic_DNA"/>
</dbReference>
<feature type="signal peptide" evidence="1">
    <location>
        <begin position="1"/>
        <end position="20"/>
    </location>
</feature>
<dbReference type="Proteomes" id="UP000078142">
    <property type="component" value="Chromosome"/>
</dbReference>
<keyword evidence="1" id="KW-0732">Signal</keyword>
<accession>A0AAC9BNX2</accession>
<reference evidence="2 3" key="1">
    <citation type="submission" date="2016-05" db="EMBL/GenBank/DDBJ databases">
        <authorList>
            <person name="Wang S."/>
            <person name="Zhu B."/>
        </authorList>
    </citation>
    <scope>NUCLEOTIDE SEQUENCE [LARGE SCALE GENOMIC DNA]</scope>
    <source>
        <strain evidence="2 3">CRS05-R5</strain>
    </source>
</reference>
<evidence type="ECO:0000313" key="2">
    <source>
        <dbReference type="EMBL" id="ANH96161.1"/>
    </source>
</evidence>
<dbReference type="InterPro" id="IPR022231">
    <property type="entry name" value="DUF3757"/>
</dbReference>
<organism evidence="2 3">
    <name type="scientific">Pseudomonas koreensis</name>
    <dbReference type="NCBI Taxonomy" id="198620"/>
    <lineage>
        <taxon>Bacteria</taxon>
        <taxon>Pseudomonadati</taxon>
        <taxon>Pseudomonadota</taxon>
        <taxon>Gammaproteobacteria</taxon>
        <taxon>Pseudomonadales</taxon>
        <taxon>Pseudomonadaceae</taxon>
        <taxon>Pseudomonas</taxon>
    </lineage>
</organism>